<evidence type="ECO:0000313" key="3">
    <source>
        <dbReference type="Proteomes" id="UP000438429"/>
    </source>
</evidence>
<accession>A0A6A4SIE0</accession>
<evidence type="ECO:0000313" key="2">
    <source>
        <dbReference type="EMBL" id="KAF0032355.1"/>
    </source>
</evidence>
<name>A0A6A4SIE0_SCOMX</name>
<protein>
    <submittedName>
        <fullName evidence="2">Uncharacterized protein</fullName>
    </submittedName>
</protein>
<feature type="compositionally biased region" description="Basic and acidic residues" evidence="1">
    <location>
        <begin position="18"/>
        <end position="30"/>
    </location>
</feature>
<proteinExistence type="predicted"/>
<gene>
    <name evidence="2" type="ORF">F2P81_014645</name>
</gene>
<feature type="compositionally biased region" description="Basic and acidic residues" evidence="1">
    <location>
        <begin position="56"/>
        <end position="74"/>
    </location>
</feature>
<dbReference type="Proteomes" id="UP000438429">
    <property type="component" value="Unassembled WGS sequence"/>
</dbReference>
<reference evidence="2 3" key="1">
    <citation type="submission" date="2019-06" db="EMBL/GenBank/DDBJ databases">
        <title>Draft genomes of female and male turbot (Scophthalmus maximus).</title>
        <authorList>
            <person name="Xu H."/>
            <person name="Xu X.-W."/>
            <person name="Shao C."/>
            <person name="Chen S."/>
        </authorList>
    </citation>
    <scope>NUCLEOTIDE SEQUENCE [LARGE SCALE GENOMIC DNA]</scope>
    <source>
        <strain evidence="2">Ysfricsl-2016a</strain>
        <tissue evidence="2">Blood</tissue>
    </source>
</reference>
<dbReference type="AlphaFoldDB" id="A0A6A4SIE0"/>
<sequence length="74" mass="8598">MLVLVHGQEKNPQYNGRIGDRQADGQRQPEGRIQAHNGPSTGEPEYRRNRKKTMKRKEGKEQRVQTVDSDLRLE</sequence>
<comment type="caution">
    <text evidence="2">The sequence shown here is derived from an EMBL/GenBank/DDBJ whole genome shotgun (WGS) entry which is preliminary data.</text>
</comment>
<feature type="region of interest" description="Disordered" evidence="1">
    <location>
        <begin position="1"/>
        <end position="74"/>
    </location>
</feature>
<organism evidence="2 3">
    <name type="scientific">Scophthalmus maximus</name>
    <name type="common">Turbot</name>
    <name type="synonym">Psetta maxima</name>
    <dbReference type="NCBI Taxonomy" id="52904"/>
    <lineage>
        <taxon>Eukaryota</taxon>
        <taxon>Metazoa</taxon>
        <taxon>Chordata</taxon>
        <taxon>Craniata</taxon>
        <taxon>Vertebrata</taxon>
        <taxon>Euteleostomi</taxon>
        <taxon>Actinopterygii</taxon>
        <taxon>Neopterygii</taxon>
        <taxon>Teleostei</taxon>
        <taxon>Neoteleostei</taxon>
        <taxon>Acanthomorphata</taxon>
        <taxon>Carangaria</taxon>
        <taxon>Pleuronectiformes</taxon>
        <taxon>Pleuronectoidei</taxon>
        <taxon>Scophthalmidae</taxon>
        <taxon>Scophthalmus</taxon>
    </lineage>
</organism>
<evidence type="ECO:0000256" key="1">
    <source>
        <dbReference type="SAM" id="MobiDB-lite"/>
    </source>
</evidence>
<dbReference type="EMBL" id="VEVO01000013">
    <property type="protein sequence ID" value="KAF0032355.1"/>
    <property type="molecule type" value="Genomic_DNA"/>
</dbReference>